<dbReference type="Gramene" id="AET1Gv20963000.9">
    <property type="protein sequence ID" value="AET1Gv20963000.9"/>
    <property type="gene ID" value="AET1Gv20963000"/>
</dbReference>
<evidence type="ECO:0000313" key="8">
    <source>
        <dbReference type="EnsemblPlants" id="AET1Gv20963000.9"/>
    </source>
</evidence>
<dbReference type="AlphaFoldDB" id="A0A452ZXL6"/>
<evidence type="ECO:0000256" key="1">
    <source>
        <dbReference type="ARBA" id="ARBA00004141"/>
    </source>
</evidence>
<keyword evidence="4 6" id="KW-1133">Transmembrane helix</keyword>
<keyword evidence="3 6" id="KW-0812">Transmembrane</keyword>
<dbReference type="GO" id="GO:0016020">
    <property type="term" value="C:membrane"/>
    <property type="evidence" value="ECO:0007669"/>
    <property type="project" value="UniProtKB-SubCell"/>
</dbReference>
<keyword evidence="9" id="KW-1185">Reference proteome</keyword>
<feature type="signal peptide" evidence="7">
    <location>
        <begin position="1"/>
        <end position="24"/>
    </location>
</feature>
<reference evidence="8" key="4">
    <citation type="submission" date="2019-03" db="UniProtKB">
        <authorList>
            <consortium name="EnsemblPlants"/>
        </authorList>
    </citation>
    <scope>IDENTIFICATION</scope>
</reference>
<reference evidence="9" key="1">
    <citation type="journal article" date="2014" name="Science">
        <title>Ancient hybridizations among the ancestral genomes of bread wheat.</title>
        <authorList>
            <consortium name="International Wheat Genome Sequencing Consortium,"/>
            <person name="Marcussen T."/>
            <person name="Sandve S.R."/>
            <person name="Heier L."/>
            <person name="Spannagl M."/>
            <person name="Pfeifer M."/>
            <person name="Jakobsen K.S."/>
            <person name="Wulff B.B."/>
            <person name="Steuernagel B."/>
            <person name="Mayer K.F."/>
            <person name="Olsen O.A."/>
        </authorList>
    </citation>
    <scope>NUCLEOTIDE SEQUENCE [LARGE SCALE GENOMIC DNA]</scope>
    <source>
        <strain evidence="9">cv. AL8/78</strain>
    </source>
</reference>
<feature type="chain" id="PRO_5042372066" evidence="7">
    <location>
        <begin position="25"/>
        <end position="167"/>
    </location>
</feature>
<feature type="transmembrane region" description="Helical" evidence="6">
    <location>
        <begin position="147"/>
        <end position="166"/>
    </location>
</feature>
<reference evidence="8" key="3">
    <citation type="journal article" date="2017" name="Nature">
        <title>Genome sequence of the progenitor of the wheat D genome Aegilops tauschii.</title>
        <authorList>
            <person name="Luo M.C."/>
            <person name="Gu Y.Q."/>
            <person name="Puiu D."/>
            <person name="Wang H."/>
            <person name="Twardziok S.O."/>
            <person name="Deal K.R."/>
            <person name="Huo N."/>
            <person name="Zhu T."/>
            <person name="Wang L."/>
            <person name="Wang Y."/>
            <person name="McGuire P.E."/>
            <person name="Liu S."/>
            <person name="Long H."/>
            <person name="Ramasamy R.K."/>
            <person name="Rodriguez J.C."/>
            <person name="Van S.L."/>
            <person name="Yuan L."/>
            <person name="Wang Z."/>
            <person name="Xia Z."/>
            <person name="Xiao L."/>
            <person name="Anderson O.D."/>
            <person name="Ouyang S."/>
            <person name="Liang Y."/>
            <person name="Zimin A.V."/>
            <person name="Pertea G."/>
            <person name="Qi P."/>
            <person name="Bennetzen J.L."/>
            <person name="Dai X."/>
            <person name="Dawson M.W."/>
            <person name="Muller H.G."/>
            <person name="Kugler K."/>
            <person name="Rivarola-Duarte L."/>
            <person name="Spannagl M."/>
            <person name="Mayer K.F.X."/>
            <person name="Lu F.H."/>
            <person name="Bevan M.W."/>
            <person name="Leroy P."/>
            <person name="Li P."/>
            <person name="You F.M."/>
            <person name="Sun Q."/>
            <person name="Liu Z."/>
            <person name="Lyons E."/>
            <person name="Wicker T."/>
            <person name="Salzberg S.L."/>
            <person name="Devos K.M."/>
            <person name="Dvorak J."/>
        </authorList>
    </citation>
    <scope>NUCLEOTIDE SEQUENCE [LARGE SCALE GENOMIC DNA]</scope>
    <source>
        <strain evidence="8">cv. AL8/78</strain>
    </source>
</reference>
<evidence type="ECO:0000256" key="3">
    <source>
        <dbReference type="ARBA" id="ARBA00022692"/>
    </source>
</evidence>
<accession>A0A452ZXL6</accession>
<evidence type="ECO:0000256" key="5">
    <source>
        <dbReference type="ARBA" id="ARBA00023136"/>
    </source>
</evidence>
<keyword evidence="5 6" id="KW-0472">Membrane</keyword>
<name>A0A452ZXL6_AEGTS</name>
<sequence>MASFSPPLSILLLILASKLGINAAQQFICYSFAFCSVLLASKEIGIHKSLLMPWFAQQAPSSVIPWIKREYGLWTAFLAILVRLFLPTPGELELPLSTMWLIIIAPYQVMSLRGTQAGRILSLAVAVYLAFQYFTRNRGLRRAFRPGSIVATLAVICITVTNVILLF</sequence>
<dbReference type="Pfam" id="PF05562">
    <property type="entry name" value="WCOR413"/>
    <property type="match status" value="1"/>
</dbReference>
<dbReference type="EnsemblPlants" id="AET1Gv20963000.8">
    <property type="protein sequence ID" value="AET1Gv20963000.8"/>
    <property type="gene ID" value="AET1Gv20963000"/>
</dbReference>
<dbReference type="InterPro" id="IPR008892">
    <property type="entry name" value="COR413"/>
</dbReference>
<comment type="similarity">
    <text evidence="2">Belongs to the Cold-regulated 413 protein family.</text>
</comment>
<evidence type="ECO:0000256" key="2">
    <source>
        <dbReference type="ARBA" id="ARBA00005852"/>
    </source>
</evidence>
<dbReference type="PANTHER" id="PTHR33596:SF17">
    <property type="entry name" value="COLD-REGULATED 413 INNER MEMBRANE PROTEIN 1, CHLOROPLASTIC-RELATED"/>
    <property type="match status" value="1"/>
</dbReference>
<evidence type="ECO:0000313" key="9">
    <source>
        <dbReference type="Proteomes" id="UP000015105"/>
    </source>
</evidence>
<comment type="subcellular location">
    <subcellularLocation>
        <location evidence="1">Membrane</location>
        <topology evidence="1">Multi-pass membrane protein</topology>
    </subcellularLocation>
</comment>
<dbReference type="Gramene" id="AET1Gv20963000.8">
    <property type="protein sequence ID" value="AET1Gv20963000.8"/>
    <property type="gene ID" value="AET1Gv20963000"/>
</dbReference>
<feature type="transmembrane region" description="Helical" evidence="6">
    <location>
        <begin position="116"/>
        <end position="135"/>
    </location>
</feature>
<reference evidence="9" key="2">
    <citation type="journal article" date="2017" name="Nat. Plants">
        <title>The Aegilops tauschii genome reveals multiple impacts of transposons.</title>
        <authorList>
            <person name="Zhao G."/>
            <person name="Zou C."/>
            <person name="Li K."/>
            <person name="Wang K."/>
            <person name="Li T."/>
            <person name="Gao L."/>
            <person name="Zhang X."/>
            <person name="Wang H."/>
            <person name="Yang Z."/>
            <person name="Liu X."/>
            <person name="Jiang W."/>
            <person name="Mao L."/>
            <person name="Kong X."/>
            <person name="Jiao Y."/>
            <person name="Jia J."/>
        </authorList>
    </citation>
    <scope>NUCLEOTIDE SEQUENCE [LARGE SCALE GENOMIC DNA]</scope>
    <source>
        <strain evidence="9">cv. AL8/78</strain>
    </source>
</reference>
<organism evidence="8 9">
    <name type="scientific">Aegilops tauschii subsp. strangulata</name>
    <name type="common">Goatgrass</name>
    <dbReference type="NCBI Taxonomy" id="200361"/>
    <lineage>
        <taxon>Eukaryota</taxon>
        <taxon>Viridiplantae</taxon>
        <taxon>Streptophyta</taxon>
        <taxon>Embryophyta</taxon>
        <taxon>Tracheophyta</taxon>
        <taxon>Spermatophyta</taxon>
        <taxon>Magnoliopsida</taxon>
        <taxon>Liliopsida</taxon>
        <taxon>Poales</taxon>
        <taxon>Poaceae</taxon>
        <taxon>BOP clade</taxon>
        <taxon>Pooideae</taxon>
        <taxon>Triticodae</taxon>
        <taxon>Triticeae</taxon>
        <taxon>Triticinae</taxon>
        <taxon>Aegilops</taxon>
    </lineage>
</organism>
<reference evidence="8" key="5">
    <citation type="journal article" date="2021" name="G3 (Bethesda)">
        <title>Aegilops tauschii genome assembly Aet v5.0 features greater sequence contiguity and improved annotation.</title>
        <authorList>
            <person name="Wang L."/>
            <person name="Zhu T."/>
            <person name="Rodriguez J.C."/>
            <person name="Deal K.R."/>
            <person name="Dubcovsky J."/>
            <person name="McGuire P.E."/>
            <person name="Lux T."/>
            <person name="Spannagl M."/>
            <person name="Mayer K.F.X."/>
            <person name="Baldrich P."/>
            <person name="Meyers B.C."/>
            <person name="Huo N."/>
            <person name="Gu Y.Q."/>
            <person name="Zhou H."/>
            <person name="Devos K.M."/>
            <person name="Bennetzen J.L."/>
            <person name="Unver T."/>
            <person name="Budak H."/>
            <person name="Gulick P.J."/>
            <person name="Galiba G."/>
            <person name="Kalapos B."/>
            <person name="Nelson D.R."/>
            <person name="Li P."/>
            <person name="You F.M."/>
            <person name="Luo M.C."/>
            <person name="Dvorak J."/>
        </authorList>
    </citation>
    <scope>NUCLEOTIDE SEQUENCE [LARGE SCALE GENOMIC DNA]</scope>
    <source>
        <strain evidence="8">cv. AL8/78</strain>
    </source>
</reference>
<dbReference type="Proteomes" id="UP000015105">
    <property type="component" value="Chromosome 1D"/>
</dbReference>
<dbReference type="PANTHER" id="PTHR33596">
    <property type="entry name" value="COLD-REGULATED 413 PLASMA MEMBRANE PROTEIN 2"/>
    <property type="match status" value="1"/>
</dbReference>
<keyword evidence="7" id="KW-0732">Signal</keyword>
<evidence type="ECO:0000256" key="4">
    <source>
        <dbReference type="ARBA" id="ARBA00022989"/>
    </source>
</evidence>
<protein>
    <submittedName>
        <fullName evidence="8">Uncharacterized protein</fullName>
    </submittedName>
</protein>
<evidence type="ECO:0000256" key="7">
    <source>
        <dbReference type="SAM" id="SignalP"/>
    </source>
</evidence>
<proteinExistence type="inferred from homology"/>
<dbReference type="EnsemblPlants" id="AET1Gv20963000.9">
    <property type="protein sequence ID" value="AET1Gv20963000.9"/>
    <property type="gene ID" value="AET1Gv20963000"/>
</dbReference>
<evidence type="ECO:0000256" key="6">
    <source>
        <dbReference type="SAM" id="Phobius"/>
    </source>
</evidence>